<dbReference type="SUPFAM" id="SSF57850">
    <property type="entry name" value="RING/U-box"/>
    <property type="match status" value="4"/>
</dbReference>
<dbReference type="Pfam" id="PF26200">
    <property type="entry name" value="Rcat_RNF216"/>
    <property type="match status" value="1"/>
</dbReference>
<dbReference type="CDD" id="cd23134">
    <property type="entry name" value="RING-HC_ITT1-like"/>
    <property type="match status" value="1"/>
</dbReference>
<dbReference type="Gene3D" id="3.30.40.10">
    <property type="entry name" value="Zinc/RING finger domain, C3HC4 (zinc finger)"/>
    <property type="match status" value="1"/>
</dbReference>
<keyword evidence="12" id="KW-0862">Zinc</keyword>
<proteinExistence type="inferred from homology"/>
<evidence type="ECO:0000256" key="15">
    <source>
        <dbReference type="SAM" id="MobiDB-lite"/>
    </source>
</evidence>
<dbReference type="CDD" id="cd23821">
    <property type="entry name" value="RWD_IMPACT"/>
    <property type="match status" value="1"/>
</dbReference>
<comment type="pathway">
    <text evidence="4">Protein modification; protein ubiquitination.</text>
</comment>
<evidence type="ECO:0000256" key="8">
    <source>
        <dbReference type="ARBA" id="ARBA00022723"/>
    </source>
</evidence>
<dbReference type="Proteomes" id="UP001188597">
    <property type="component" value="Unassembled WGS sequence"/>
</dbReference>
<dbReference type="EC" id="2.3.2.31" evidence="6"/>
<feature type="domain" description="RING-type" evidence="18">
    <location>
        <begin position="457"/>
        <end position="684"/>
    </location>
</feature>
<dbReference type="EMBL" id="JAVXUP010000360">
    <property type="protein sequence ID" value="KAK3029885.1"/>
    <property type="molecule type" value="Genomic_DNA"/>
</dbReference>
<gene>
    <name evidence="19" type="ORF">RJ639_038508</name>
</gene>
<dbReference type="InterPro" id="IPR013083">
    <property type="entry name" value="Znf_RING/FYVE/PHD"/>
</dbReference>
<evidence type="ECO:0000313" key="19">
    <source>
        <dbReference type="EMBL" id="KAK3029885.1"/>
    </source>
</evidence>
<protein>
    <recommendedName>
        <fullName evidence="6">RBR-type E3 ubiquitin transferase</fullName>
        <ecNumber evidence="6">2.3.2.31</ecNumber>
    </recommendedName>
</protein>
<evidence type="ECO:0000256" key="5">
    <source>
        <dbReference type="ARBA" id="ARBA00005884"/>
    </source>
</evidence>
<dbReference type="InterPro" id="IPR044066">
    <property type="entry name" value="TRIAD_supradom"/>
</dbReference>
<feature type="compositionally biased region" description="Low complexity" evidence="15">
    <location>
        <begin position="108"/>
        <end position="128"/>
    </location>
</feature>
<comment type="catalytic activity">
    <reaction evidence="1">
        <text>[E2 ubiquitin-conjugating enzyme]-S-ubiquitinyl-L-cysteine + [acceptor protein]-L-lysine = [E2 ubiquitin-conjugating enzyme]-L-cysteine + [acceptor protein]-N(6)-ubiquitinyl-L-lysine.</text>
        <dbReference type="EC" id="2.3.2.31"/>
    </reaction>
</comment>
<evidence type="ECO:0000256" key="3">
    <source>
        <dbReference type="ARBA" id="ARBA00003976"/>
    </source>
</evidence>
<dbReference type="InterPro" id="IPR047548">
    <property type="entry name" value="Rcat_RBR_RNF14"/>
</dbReference>
<keyword evidence="10 14" id="KW-0863">Zinc-finger</keyword>
<keyword evidence="7" id="KW-0808">Transferase</keyword>
<dbReference type="AlphaFoldDB" id="A0AA88X054"/>
<feature type="region of interest" description="Disordered" evidence="15">
    <location>
        <begin position="182"/>
        <end position="207"/>
    </location>
</feature>
<dbReference type="InterPro" id="IPR002867">
    <property type="entry name" value="IBR_dom"/>
</dbReference>
<comment type="function">
    <text evidence="3">Might act as an E3 ubiquitin-protein ligase, or as part of E3 complex, which accepts ubiquitin from specific E2 ubiquitin-conjugating enzymes and then transfers it to substrates.</text>
</comment>
<dbReference type="PANTHER" id="PTHR11685">
    <property type="entry name" value="RBR FAMILY RING FINGER AND IBR DOMAIN-CONTAINING"/>
    <property type="match status" value="1"/>
</dbReference>
<evidence type="ECO:0000256" key="12">
    <source>
        <dbReference type="ARBA" id="ARBA00022833"/>
    </source>
</evidence>
<reference evidence="19" key="1">
    <citation type="submission" date="2022-12" db="EMBL/GenBank/DDBJ databases">
        <title>Draft genome assemblies for two species of Escallonia (Escalloniales).</title>
        <authorList>
            <person name="Chanderbali A."/>
            <person name="Dervinis C."/>
            <person name="Anghel I."/>
            <person name="Soltis D."/>
            <person name="Soltis P."/>
            <person name="Zapata F."/>
        </authorList>
    </citation>
    <scope>NUCLEOTIDE SEQUENCE</scope>
    <source>
        <strain evidence="19">UCBG64.0493</strain>
        <tissue evidence="19">Leaf</tissue>
    </source>
</reference>
<evidence type="ECO:0000256" key="4">
    <source>
        <dbReference type="ARBA" id="ARBA00004906"/>
    </source>
</evidence>
<dbReference type="Gene3D" id="3.10.110.10">
    <property type="entry name" value="Ubiquitin Conjugating Enzyme"/>
    <property type="match status" value="1"/>
</dbReference>
<sequence>MDVKVTNNIHLVISSPFITSSKSHIISFPIAAAVIQTVPQAVSPPTSSIESKTYFSLSSFASASNLAMRRSGNRRGRPNQAHQSDENWTLKPLHDHTQQTDQPNLENPSSSSSSSRPSTSQKSSPQNRRNSRWVSRNRRNYCAKPQFVKKSELGSSNSCEEEENRADGYCSVSKFDTNGEIIELNSDHDGPKEEDKGNRGKFERFGSVEGDNHVDKEKLSGDTNVGPDLVEEIEQVDDIASRLVELRLRGNGEEPDLSEELQKVNDQLQEDELLAMEAIYGDNFFVLDKQSGLRGILIHVHIEAPRELVVSTKLNSSPDLETKNDDSPQFSYSFKVQHLQPIELTCLLPKSYPSHLPPYFTISIQWLDSPKISRICSMLDSIWNDQPGQEVIYQWVEWLHSSSLSYLGFDKEITLGPYGMRHTGDRRAISGSVSPDIDIPLMKNYNDEQRREDFLINLHECCICFSEFAGSEFTRLPCEHFFCRECMQTYSNIHVKEGTVSKLLCPVAKCGGMVPPGLLKRLLGDEEFERWESLMLQKTLDSMSDVTYCPRCETVCIEDEDDHAQCSKCFFSFCTLCRERRHVGVVCMTPDVKLKLLQDRQNSTQLKSEQLRRERDMINEILSIKEILRDSKQCPTCNMAISRTEGCNKMVCENCGSYFCYRCNQAIGGYEHFRDGGCELFPQEMIQNWEEQVNQRQVRQIHAQLNAGRGHPCPGCGQISIKLNNNNHIFCWACQRHYCYLCRAIVKRSSEHYGPKGCKQHTEG</sequence>
<evidence type="ECO:0000256" key="7">
    <source>
        <dbReference type="ARBA" id="ARBA00022679"/>
    </source>
</evidence>
<evidence type="ECO:0000256" key="1">
    <source>
        <dbReference type="ARBA" id="ARBA00001798"/>
    </source>
</evidence>
<dbReference type="GO" id="GO:0016567">
    <property type="term" value="P:protein ubiquitination"/>
    <property type="evidence" value="ECO:0007669"/>
    <property type="project" value="InterPro"/>
</dbReference>
<evidence type="ECO:0000256" key="2">
    <source>
        <dbReference type="ARBA" id="ARBA00001947"/>
    </source>
</evidence>
<organism evidence="19 20">
    <name type="scientific">Escallonia herrerae</name>
    <dbReference type="NCBI Taxonomy" id="1293975"/>
    <lineage>
        <taxon>Eukaryota</taxon>
        <taxon>Viridiplantae</taxon>
        <taxon>Streptophyta</taxon>
        <taxon>Embryophyta</taxon>
        <taxon>Tracheophyta</taxon>
        <taxon>Spermatophyta</taxon>
        <taxon>Magnoliopsida</taxon>
        <taxon>eudicotyledons</taxon>
        <taxon>Gunneridae</taxon>
        <taxon>Pentapetalae</taxon>
        <taxon>asterids</taxon>
        <taxon>campanulids</taxon>
        <taxon>Escalloniales</taxon>
        <taxon>Escalloniaceae</taxon>
        <taxon>Escallonia</taxon>
    </lineage>
</organism>
<evidence type="ECO:0000256" key="14">
    <source>
        <dbReference type="PROSITE-ProRule" id="PRU00175"/>
    </source>
</evidence>
<dbReference type="CDD" id="cd20341">
    <property type="entry name" value="BRcat_RBR_RNF14"/>
    <property type="match status" value="1"/>
</dbReference>
<dbReference type="InterPro" id="IPR006575">
    <property type="entry name" value="RWD_dom"/>
</dbReference>
<dbReference type="SMART" id="SM00591">
    <property type="entry name" value="RWD"/>
    <property type="match status" value="1"/>
</dbReference>
<dbReference type="SUPFAM" id="SSF54495">
    <property type="entry name" value="UBC-like"/>
    <property type="match status" value="1"/>
</dbReference>
<evidence type="ECO:0000256" key="9">
    <source>
        <dbReference type="ARBA" id="ARBA00022737"/>
    </source>
</evidence>
<comment type="cofactor">
    <cofactor evidence="2">
        <name>Zn(2+)</name>
        <dbReference type="ChEBI" id="CHEBI:29105"/>
    </cofactor>
</comment>
<evidence type="ECO:0000259" key="18">
    <source>
        <dbReference type="PROSITE" id="PS51873"/>
    </source>
</evidence>
<evidence type="ECO:0000259" key="16">
    <source>
        <dbReference type="PROSITE" id="PS50089"/>
    </source>
</evidence>
<comment type="similarity">
    <text evidence="13">Belongs to the RBR family. RNF14 subfamily.</text>
</comment>
<evidence type="ECO:0000256" key="11">
    <source>
        <dbReference type="ARBA" id="ARBA00022786"/>
    </source>
</evidence>
<accession>A0AA88X054</accession>
<dbReference type="PROSITE" id="PS50908">
    <property type="entry name" value="RWD"/>
    <property type="match status" value="1"/>
</dbReference>
<dbReference type="InterPro" id="IPR016135">
    <property type="entry name" value="UBQ-conjugating_enzyme/RWD"/>
</dbReference>
<evidence type="ECO:0000313" key="20">
    <source>
        <dbReference type="Proteomes" id="UP001188597"/>
    </source>
</evidence>
<feature type="compositionally biased region" description="Basic and acidic residues" evidence="15">
    <location>
        <begin position="185"/>
        <end position="207"/>
    </location>
</feature>
<evidence type="ECO:0000256" key="10">
    <source>
        <dbReference type="ARBA" id="ARBA00022771"/>
    </source>
</evidence>
<dbReference type="PROSITE" id="PS00518">
    <property type="entry name" value="ZF_RING_1"/>
    <property type="match status" value="1"/>
</dbReference>
<dbReference type="InterPro" id="IPR031127">
    <property type="entry name" value="E3_UB_ligase_RBR"/>
</dbReference>
<dbReference type="Pfam" id="PF01485">
    <property type="entry name" value="IBR"/>
    <property type="match status" value="1"/>
</dbReference>
<dbReference type="FunFam" id="3.30.40.10:FF:000358">
    <property type="entry name" value="RBR-type E3 ubiquitin transferase"/>
    <property type="match status" value="1"/>
</dbReference>
<dbReference type="PROSITE" id="PS50089">
    <property type="entry name" value="ZF_RING_2"/>
    <property type="match status" value="1"/>
</dbReference>
<dbReference type="Pfam" id="PF05773">
    <property type="entry name" value="RWD"/>
    <property type="match status" value="1"/>
</dbReference>
<feature type="region of interest" description="Disordered" evidence="15">
    <location>
        <begin position="69"/>
        <end position="137"/>
    </location>
</feature>
<dbReference type="GO" id="GO:0008270">
    <property type="term" value="F:zinc ion binding"/>
    <property type="evidence" value="ECO:0007669"/>
    <property type="project" value="UniProtKB-KW"/>
</dbReference>
<feature type="domain" description="RING-type" evidence="16">
    <location>
        <begin position="461"/>
        <end position="509"/>
    </location>
</feature>
<dbReference type="GO" id="GO:0061630">
    <property type="term" value="F:ubiquitin protein ligase activity"/>
    <property type="evidence" value="ECO:0007669"/>
    <property type="project" value="UniProtKB-EC"/>
</dbReference>
<dbReference type="SMART" id="SM00647">
    <property type="entry name" value="IBR"/>
    <property type="match status" value="2"/>
</dbReference>
<evidence type="ECO:0000259" key="17">
    <source>
        <dbReference type="PROSITE" id="PS50908"/>
    </source>
</evidence>
<dbReference type="InterPro" id="IPR017907">
    <property type="entry name" value="Znf_RING_CS"/>
</dbReference>
<comment type="caution">
    <text evidence="19">The sequence shown here is derived from an EMBL/GenBank/DDBJ whole genome shotgun (WGS) entry which is preliminary data.</text>
</comment>
<evidence type="ECO:0000256" key="13">
    <source>
        <dbReference type="ARBA" id="ARBA00044508"/>
    </source>
</evidence>
<feature type="domain" description="RWD" evidence="17">
    <location>
        <begin position="271"/>
        <end position="406"/>
    </location>
</feature>
<keyword evidence="20" id="KW-1185">Reference proteome</keyword>
<dbReference type="InterPro" id="IPR001841">
    <property type="entry name" value="Znf_RING"/>
</dbReference>
<dbReference type="SMART" id="SM00184">
    <property type="entry name" value="RING"/>
    <property type="match status" value="3"/>
</dbReference>
<dbReference type="CDD" id="cd20354">
    <property type="entry name" value="Rcat_RBR_RNF14"/>
    <property type="match status" value="1"/>
</dbReference>
<keyword evidence="8" id="KW-0479">Metal-binding</keyword>
<dbReference type="FunFam" id="1.20.120.1750:FF:000029">
    <property type="entry name" value="RBR-type E3 ubiquitin transferase"/>
    <property type="match status" value="1"/>
</dbReference>
<keyword evidence="11" id="KW-0833">Ubl conjugation pathway</keyword>
<comment type="similarity">
    <text evidence="5">Belongs to the RBR family. Ariadne subfamily.</text>
</comment>
<name>A0AA88X054_9ASTE</name>
<dbReference type="Gene3D" id="1.20.120.1750">
    <property type="match status" value="1"/>
</dbReference>
<dbReference type="PROSITE" id="PS51873">
    <property type="entry name" value="TRIAD"/>
    <property type="match status" value="1"/>
</dbReference>
<evidence type="ECO:0000256" key="6">
    <source>
        <dbReference type="ARBA" id="ARBA00012251"/>
    </source>
</evidence>
<keyword evidence="9" id="KW-0677">Repeat</keyword>